<protein>
    <submittedName>
        <fullName evidence="1">Uncharacterized protein</fullName>
    </submittedName>
</protein>
<proteinExistence type="predicted"/>
<organism evidence="1 2">
    <name type="scientific">Phytophthora infestans</name>
    <name type="common">Potato late blight agent</name>
    <name type="synonym">Botrytis infestans</name>
    <dbReference type="NCBI Taxonomy" id="4787"/>
    <lineage>
        <taxon>Eukaryota</taxon>
        <taxon>Sar</taxon>
        <taxon>Stramenopiles</taxon>
        <taxon>Oomycota</taxon>
        <taxon>Peronosporomycetes</taxon>
        <taxon>Peronosporales</taxon>
        <taxon>Peronosporaceae</taxon>
        <taxon>Phytophthora</taxon>
    </lineage>
</organism>
<evidence type="ECO:0000313" key="1">
    <source>
        <dbReference type="EMBL" id="KAF4141097.1"/>
    </source>
</evidence>
<dbReference type="Proteomes" id="UP000704712">
    <property type="component" value="Unassembled WGS sequence"/>
</dbReference>
<reference evidence="1" key="1">
    <citation type="submission" date="2020-03" db="EMBL/GenBank/DDBJ databases">
        <title>Hybrid Assembly of Korean Phytophthora infestans isolates.</title>
        <authorList>
            <person name="Prokchorchik M."/>
            <person name="Lee Y."/>
            <person name="Seo J."/>
            <person name="Cho J.-H."/>
            <person name="Park Y.-E."/>
            <person name="Jang D.-C."/>
            <person name="Im J.-S."/>
            <person name="Choi J.-G."/>
            <person name="Park H.-J."/>
            <person name="Lee G.-B."/>
            <person name="Lee Y.-G."/>
            <person name="Hong S.-Y."/>
            <person name="Cho K."/>
            <person name="Sohn K.H."/>
        </authorList>
    </citation>
    <scope>NUCLEOTIDE SEQUENCE</scope>
    <source>
        <strain evidence="1">KR_2_A2</strain>
    </source>
</reference>
<dbReference type="AlphaFoldDB" id="A0A8S9UNJ9"/>
<sequence length="190" mass="21927">QPRLPPNLRSLLTDSNLPDQDRRKLRDWERALLQDIKGNAVDLVDLRSDNFDRTWIHCIRGNLDGLCLDELDFAVRKQAGLLSGTDITKLDWETLGNAVGMCFRSVPETDFTPLFGYVRFGMLDTKVFKKKKKKPRRLLRDKKSSRAYKLRRKKDIQDAQARRLGTLETAIKNEIGQRVPLFDVALDSTK</sequence>
<name>A0A8S9UNJ9_PHYIN</name>
<gene>
    <name evidence="1" type="ORF">GN958_ATG09945</name>
</gene>
<feature type="non-terminal residue" evidence="1">
    <location>
        <position position="1"/>
    </location>
</feature>
<dbReference type="EMBL" id="JAACNO010001405">
    <property type="protein sequence ID" value="KAF4141097.1"/>
    <property type="molecule type" value="Genomic_DNA"/>
</dbReference>
<accession>A0A8S9UNJ9</accession>
<comment type="caution">
    <text evidence="1">The sequence shown here is derived from an EMBL/GenBank/DDBJ whole genome shotgun (WGS) entry which is preliminary data.</text>
</comment>
<evidence type="ECO:0000313" key="2">
    <source>
        <dbReference type="Proteomes" id="UP000704712"/>
    </source>
</evidence>